<dbReference type="RefSeq" id="WP_206562595.1">
    <property type="nucleotide sequence ID" value="NZ_JAFKCZ010000025.1"/>
</dbReference>
<evidence type="ECO:0000313" key="2">
    <source>
        <dbReference type="EMBL" id="MBN7799148.1"/>
    </source>
</evidence>
<evidence type="ECO:0000256" key="1">
    <source>
        <dbReference type="ARBA" id="ARBA00022649"/>
    </source>
</evidence>
<name>A0A939DJ05_9GAMM</name>
<keyword evidence="3" id="KW-1185">Reference proteome</keyword>
<organism evidence="2 3">
    <name type="scientific">Parahaliea mediterranea</name>
    <dbReference type="NCBI Taxonomy" id="651086"/>
    <lineage>
        <taxon>Bacteria</taxon>
        <taxon>Pseudomonadati</taxon>
        <taxon>Pseudomonadota</taxon>
        <taxon>Gammaproteobacteria</taxon>
        <taxon>Cellvibrionales</taxon>
        <taxon>Halieaceae</taxon>
        <taxon>Parahaliea</taxon>
    </lineage>
</organism>
<evidence type="ECO:0000313" key="3">
    <source>
        <dbReference type="Proteomes" id="UP000664303"/>
    </source>
</evidence>
<accession>A0A939DJ05</accession>
<protein>
    <submittedName>
        <fullName evidence="2">Type II toxin-antitoxin system RelE/ParE family toxin</fullName>
    </submittedName>
</protein>
<sequence length="98" mass="11663">MTYILRLREEAERDLEEAAFWYESQKPGLGHEFLDTVLGMVEAIEQNPRSYPVVHRNVHRTVLPRFPFAIFYLVREAEILIISVMHGSRHPSKWQRRT</sequence>
<keyword evidence="1" id="KW-1277">Toxin-antitoxin system</keyword>
<comment type="caution">
    <text evidence="2">The sequence shown here is derived from an EMBL/GenBank/DDBJ whole genome shotgun (WGS) entry which is preliminary data.</text>
</comment>
<dbReference type="InterPro" id="IPR007712">
    <property type="entry name" value="RelE/ParE_toxin"/>
</dbReference>
<dbReference type="InterPro" id="IPR035093">
    <property type="entry name" value="RelE/ParE_toxin_dom_sf"/>
</dbReference>
<dbReference type="AlphaFoldDB" id="A0A939DJ05"/>
<gene>
    <name evidence="2" type="ORF">JYP50_21295</name>
</gene>
<dbReference type="EMBL" id="JAFKCZ010000025">
    <property type="protein sequence ID" value="MBN7799148.1"/>
    <property type="molecule type" value="Genomic_DNA"/>
</dbReference>
<dbReference type="Proteomes" id="UP000664303">
    <property type="component" value="Unassembled WGS sequence"/>
</dbReference>
<proteinExistence type="predicted"/>
<reference evidence="2" key="1">
    <citation type="submission" date="2021-02" db="EMBL/GenBank/DDBJ databases">
        <title>PHA producing bacteria isolated from coastal sediment in Guangdong, Shenzhen.</title>
        <authorList>
            <person name="Zheng W."/>
            <person name="Yu S."/>
            <person name="Huang Y."/>
        </authorList>
    </citation>
    <scope>NUCLEOTIDE SEQUENCE</scope>
    <source>
        <strain evidence="2">TN14-10</strain>
    </source>
</reference>
<dbReference type="Pfam" id="PF05016">
    <property type="entry name" value="ParE_toxin"/>
    <property type="match status" value="1"/>
</dbReference>
<dbReference type="Gene3D" id="3.30.2310.20">
    <property type="entry name" value="RelE-like"/>
    <property type="match status" value="1"/>
</dbReference>